<dbReference type="EMBL" id="MZ447858">
    <property type="protein sequence ID" value="UAW01169.1"/>
    <property type="molecule type" value="Genomic_DNA"/>
</dbReference>
<protein>
    <submittedName>
        <fullName evidence="1">Uncharacterized protein</fullName>
    </submittedName>
</protein>
<dbReference type="RefSeq" id="YP_010657604.1">
    <property type="nucleotide sequence ID" value="NC_070848.1"/>
</dbReference>
<name>A0AAE8XF47_9CAUD</name>
<organism evidence="1 2">
    <name type="scientific">Vibrio phage BUCT194</name>
    <dbReference type="NCBI Taxonomy" id="2859072"/>
    <lineage>
        <taxon>Viruses</taxon>
        <taxon>Duplodnaviria</taxon>
        <taxon>Heunggongvirae</taxon>
        <taxon>Uroviricota</taxon>
        <taxon>Caudoviricetes</taxon>
        <taxon>Schitoviridae</taxon>
        <taxon>Varunavirus</taxon>
        <taxon>Varunavirus BUCT194</taxon>
    </lineage>
</organism>
<proteinExistence type="predicted"/>
<reference evidence="1 2" key="1">
    <citation type="submission" date="2021-06" db="EMBL/GenBank/DDBJ databases">
        <authorList>
            <person name="Chen R."/>
            <person name="Qin H."/>
            <person name="He S."/>
            <person name="Han P."/>
            <person name="Xu F."/>
            <person name="Sun H."/>
            <person name="Fan H."/>
            <person name="Tong Y."/>
        </authorList>
    </citation>
    <scope>NUCLEOTIDE SEQUENCE [LARGE SCALE GENOMIC DNA]</scope>
</reference>
<sequence>MQLVPNFKENKRSDSWYFLYRTNIFTDYGRGLEVTQFDSRSWTTLLISRGFQLYEID</sequence>
<keyword evidence="2" id="KW-1185">Reference proteome</keyword>
<evidence type="ECO:0000313" key="1">
    <source>
        <dbReference type="EMBL" id="UAW01169.1"/>
    </source>
</evidence>
<dbReference type="Proteomes" id="UP000828026">
    <property type="component" value="Segment"/>
</dbReference>
<evidence type="ECO:0000313" key="2">
    <source>
        <dbReference type="Proteomes" id="UP000828026"/>
    </source>
</evidence>
<dbReference type="KEGG" id="vg:77933523"/>
<dbReference type="GeneID" id="77933523"/>
<accession>A0AAE8XF47</accession>